<dbReference type="InterPro" id="IPR001129">
    <property type="entry name" value="Membr-assoc_MAPEG"/>
</dbReference>
<dbReference type="EMBL" id="JBAHYK010000101">
    <property type="protein sequence ID" value="KAL0578395.1"/>
    <property type="molecule type" value="Genomic_DNA"/>
</dbReference>
<proteinExistence type="predicted"/>
<feature type="signal peptide" evidence="5">
    <location>
        <begin position="1"/>
        <end position="16"/>
    </location>
</feature>
<gene>
    <name evidence="6" type="ORF">V5O48_003616</name>
</gene>
<evidence type="ECO:0000256" key="3">
    <source>
        <dbReference type="ARBA" id="ARBA00022989"/>
    </source>
</evidence>
<feature type="chain" id="PRO_5045405509" description="Glutathione S-transferase" evidence="5">
    <location>
        <begin position="17"/>
        <end position="134"/>
    </location>
</feature>
<reference evidence="6 7" key="1">
    <citation type="submission" date="2024-02" db="EMBL/GenBank/DDBJ databases">
        <title>A draft genome for the cacao thread blight pathogen Marasmius crinis-equi.</title>
        <authorList>
            <person name="Cohen S.P."/>
            <person name="Baruah I.K."/>
            <person name="Amoako-Attah I."/>
            <person name="Bukari Y."/>
            <person name="Meinhardt L.W."/>
            <person name="Bailey B.A."/>
        </authorList>
    </citation>
    <scope>NUCLEOTIDE SEQUENCE [LARGE SCALE GENOMIC DNA]</scope>
    <source>
        <strain evidence="6 7">GH-76</strain>
    </source>
</reference>
<keyword evidence="7" id="KW-1185">Reference proteome</keyword>
<dbReference type="PANTHER" id="PTHR10250">
    <property type="entry name" value="MICROSOMAL GLUTATHIONE S-TRANSFERASE"/>
    <property type="match status" value="1"/>
</dbReference>
<evidence type="ECO:0000313" key="6">
    <source>
        <dbReference type="EMBL" id="KAL0578395.1"/>
    </source>
</evidence>
<dbReference type="Gene3D" id="1.20.120.550">
    <property type="entry name" value="Membrane associated eicosanoid/glutathione metabolism-like domain"/>
    <property type="match status" value="1"/>
</dbReference>
<keyword evidence="5" id="KW-0732">Signal</keyword>
<comment type="caution">
    <text evidence="6">The sequence shown here is derived from an EMBL/GenBank/DDBJ whole genome shotgun (WGS) entry which is preliminary data.</text>
</comment>
<evidence type="ECO:0000256" key="5">
    <source>
        <dbReference type="SAM" id="SignalP"/>
    </source>
</evidence>
<keyword evidence="3" id="KW-1133">Transmembrane helix</keyword>
<dbReference type="Pfam" id="PF01124">
    <property type="entry name" value="MAPEG"/>
    <property type="match status" value="1"/>
</dbReference>
<keyword evidence="4" id="KW-0472">Membrane</keyword>
<dbReference type="PANTHER" id="PTHR10250:SF26">
    <property type="entry name" value="GLUTATHIONE S-TRANSFERASE 3, MITOCHONDRIAL"/>
    <property type="match status" value="1"/>
</dbReference>
<evidence type="ECO:0000256" key="4">
    <source>
        <dbReference type="ARBA" id="ARBA00023136"/>
    </source>
</evidence>
<accession>A0ABR3FSF3</accession>
<keyword evidence="2" id="KW-0812">Transmembrane</keyword>
<evidence type="ECO:0000313" key="7">
    <source>
        <dbReference type="Proteomes" id="UP001465976"/>
    </source>
</evidence>
<protein>
    <recommendedName>
        <fullName evidence="8">Glutathione S-transferase</fullName>
    </recommendedName>
</protein>
<dbReference type="SUPFAM" id="SSF161084">
    <property type="entry name" value="MAPEG domain-like"/>
    <property type="match status" value="1"/>
</dbReference>
<dbReference type="Proteomes" id="UP001465976">
    <property type="component" value="Unassembled WGS sequence"/>
</dbReference>
<comment type="subcellular location">
    <subcellularLocation>
        <location evidence="1">Membrane</location>
        <topology evidence="1">Multi-pass membrane protein</topology>
    </subcellularLocation>
</comment>
<sequence length="134" mass="14705">MSTVVLLFYQTFVVAAARKAAKIDYPQVYAEKAQEDASLEAKKFNCAQRAHQNTLESIPIIYLTTAIGSVRHPKLAAGFLAAWSVLRVFYTRGYATGDPKKRAFGARFGFLAQFGLMGTAFAVTGSSLRAYLQI</sequence>
<evidence type="ECO:0008006" key="8">
    <source>
        <dbReference type="Google" id="ProtNLM"/>
    </source>
</evidence>
<dbReference type="InterPro" id="IPR050997">
    <property type="entry name" value="MAPEG"/>
</dbReference>
<evidence type="ECO:0000256" key="2">
    <source>
        <dbReference type="ARBA" id="ARBA00022692"/>
    </source>
</evidence>
<dbReference type="InterPro" id="IPR023352">
    <property type="entry name" value="MAPEG-like_dom_sf"/>
</dbReference>
<evidence type="ECO:0000256" key="1">
    <source>
        <dbReference type="ARBA" id="ARBA00004141"/>
    </source>
</evidence>
<name>A0ABR3FSF3_9AGAR</name>
<organism evidence="6 7">
    <name type="scientific">Marasmius crinis-equi</name>
    <dbReference type="NCBI Taxonomy" id="585013"/>
    <lineage>
        <taxon>Eukaryota</taxon>
        <taxon>Fungi</taxon>
        <taxon>Dikarya</taxon>
        <taxon>Basidiomycota</taxon>
        <taxon>Agaricomycotina</taxon>
        <taxon>Agaricomycetes</taxon>
        <taxon>Agaricomycetidae</taxon>
        <taxon>Agaricales</taxon>
        <taxon>Marasmiineae</taxon>
        <taxon>Marasmiaceae</taxon>
        <taxon>Marasmius</taxon>
    </lineage>
</organism>